<evidence type="ECO:0000313" key="3">
    <source>
        <dbReference type="EMBL" id="VFK54103.1"/>
    </source>
</evidence>
<protein>
    <submittedName>
        <fullName evidence="3">Prevent-host-death family protein</fullName>
    </submittedName>
</protein>
<dbReference type="PANTHER" id="PTHR35377">
    <property type="entry name" value="ANTITOXIN VAPB49-RELATED-RELATED"/>
    <property type="match status" value="1"/>
</dbReference>
<accession>A0A450ZJW3</accession>
<name>A0A450ZJW3_9GAMM</name>
<reference evidence="3" key="1">
    <citation type="submission" date="2019-02" db="EMBL/GenBank/DDBJ databases">
        <authorList>
            <person name="Gruber-Vodicka R. H."/>
            <person name="Seah K. B. B."/>
        </authorList>
    </citation>
    <scope>NUCLEOTIDE SEQUENCE</scope>
    <source>
        <strain evidence="3">BECK_BZ126</strain>
    </source>
</reference>
<dbReference type="AlphaFoldDB" id="A0A450ZJW3"/>
<sequence length="74" mass="8176">MLNVDMTEAGNRLPELITQSISGSEIVITRDGRPVAKLVALAGPKRKRRFGSAKGLIKIADDFDEPLEDFRGYM</sequence>
<gene>
    <name evidence="3" type="ORF">BECKTC1821F_GA0114240_100410</name>
</gene>
<dbReference type="EMBL" id="CAADFW010000004">
    <property type="protein sequence ID" value="VFK54103.1"/>
    <property type="molecule type" value="Genomic_DNA"/>
</dbReference>
<dbReference type="InterPro" id="IPR036165">
    <property type="entry name" value="YefM-like_sf"/>
</dbReference>
<dbReference type="NCBIfam" id="TIGR01552">
    <property type="entry name" value="phd_fam"/>
    <property type="match status" value="1"/>
</dbReference>
<feature type="domain" description="DUF2281" evidence="2">
    <location>
        <begin position="43"/>
        <end position="73"/>
    </location>
</feature>
<dbReference type="Gene3D" id="3.40.1620.10">
    <property type="entry name" value="YefM-like domain"/>
    <property type="match status" value="1"/>
</dbReference>
<comment type="similarity">
    <text evidence="1">Belongs to the phD/YefM antitoxin family.</text>
</comment>
<organism evidence="3">
    <name type="scientific">Candidatus Kentrum sp. TC</name>
    <dbReference type="NCBI Taxonomy" id="2126339"/>
    <lineage>
        <taxon>Bacteria</taxon>
        <taxon>Pseudomonadati</taxon>
        <taxon>Pseudomonadota</taxon>
        <taxon>Gammaproteobacteria</taxon>
        <taxon>Candidatus Kentrum</taxon>
    </lineage>
</organism>
<evidence type="ECO:0000259" key="2">
    <source>
        <dbReference type="Pfam" id="PF10047"/>
    </source>
</evidence>
<dbReference type="Pfam" id="PF10047">
    <property type="entry name" value="DUF2281"/>
    <property type="match status" value="1"/>
</dbReference>
<dbReference type="InterPro" id="IPR018739">
    <property type="entry name" value="DUF2281"/>
</dbReference>
<dbReference type="SUPFAM" id="SSF143120">
    <property type="entry name" value="YefM-like"/>
    <property type="match status" value="1"/>
</dbReference>
<proteinExistence type="inferred from homology"/>
<evidence type="ECO:0000256" key="1">
    <source>
        <dbReference type="ARBA" id="ARBA00009981"/>
    </source>
</evidence>
<dbReference type="PANTHER" id="PTHR35377:SF4">
    <property type="entry name" value="PREVENT-HOST-DEATH FAMILY PROTEIN"/>
    <property type="match status" value="1"/>
</dbReference>
<dbReference type="InterPro" id="IPR051416">
    <property type="entry name" value="phD-YefM_TA_antitoxins"/>
</dbReference>